<dbReference type="AlphaFoldDB" id="A0A1F5WYE3"/>
<dbReference type="Gene3D" id="2.20.25.10">
    <property type="match status" value="1"/>
</dbReference>
<dbReference type="InterPro" id="IPR013216">
    <property type="entry name" value="Methyltransf_11"/>
</dbReference>
<name>A0A1F5WYE3_9BACT</name>
<dbReference type="InterPro" id="IPR029063">
    <property type="entry name" value="SAM-dependent_MTases_sf"/>
</dbReference>
<reference evidence="2 3" key="1">
    <citation type="journal article" date="2016" name="Nat. Commun.">
        <title>Thousands of microbial genomes shed light on interconnected biogeochemical processes in an aquifer system.</title>
        <authorList>
            <person name="Anantharaman K."/>
            <person name="Brown C.T."/>
            <person name="Hug L.A."/>
            <person name="Sharon I."/>
            <person name="Castelle C.J."/>
            <person name="Probst A.J."/>
            <person name="Thomas B.C."/>
            <person name="Singh A."/>
            <person name="Wilkins M.J."/>
            <person name="Karaoz U."/>
            <person name="Brodie E.L."/>
            <person name="Williams K.H."/>
            <person name="Hubbard S.S."/>
            <person name="Banfield J.F."/>
        </authorList>
    </citation>
    <scope>NUCLEOTIDE SEQUENCE [LARGE SCALE GENOMIC DNA]</scope>
</reference>
<dbReference type="SUPFAM" id="SSF48208">
    <property type="entry name" value="Six-hairpin glycosidases"/>
    <property type="match status" value="1"/>
</dbReference>
<organism evidence="2 3">
    <name type="scientific">Candidatus Giovannonibacteria bacterium RIFCSPLOWO2_01_FULL_45_34</name>
    <dbReference type="NCBI Taxonomy" id="1798351"/>
    <lineage>
        <taxon>Bacteria</taxon>
        <taxon>Candidatus Giovannoniibacteriota</taxon>
    </lineage>
</organism>
<dbReference type="Pfam" id="PF08241">
    <property type="entry name" value="Methyltransf_11"/>
    <property type="match status" value="1"/>
</dbReference>
<evidence type="ECO:0000259" key="1">
    <source>
        <dbReference type="Pfam" id="PF08241"/>
    </source>
</evidence>
<dbReference type="Gene3D" id="1.50.10.20">
    <property type="match status" value="1"/>
</dbReference>
<proteinExistence type="predicted"/>
<dbReference type="CDD" id="cd02440">
    <property type="entry name" value="AdoMet_MTases"/>
    <property type="match status" value="1"/>
</dbReference>
<dbReference type="SUPFAM" id="SSF53335">
    <property type="entry name" value="S-adenosyl-L-methionine-dependent methyltransferases"/>
    <property type="match status" value="1"/>
</dbReference>
<dbReference type="GO" id="GO:0005975">
    <property type="term" value="P:carbohydrate metabolic process"/>
    <property type="evidence" value="ECO:0007669"/>
    <property type="project" value="InterPro"/>
</dbReference>
<dbReference type="EMBL" id="MFID01000031">
    <property type="protein sequence ID" value="OGF80676.1"/>
    <property type="molecule type" value="Genomic_DNA"/>
</dbReference>
<dbReference type="Gene3D" id="3.40.50.150">
    <property type="entry name" value="Vaccinia Virus protein VP39"/>
    <property type="match status" value="1"/>
</dbReference>
<feature type="domain" description="Methyltransferase type 11" evidence="1">
    <location>
        <begin position="115"/>
        <end position="205"/>
    </location>
</feature>
<dbReference type="STRING" id="1798351.A2930_01760"/>
<accession>A0A1F5WYE3</accession>
<dbReference type="GO" id="GO:0008757">
    <property type="term" value="F:S-adenosylmethionine-dependent methyltransferase activity"/>
    <property type="evidence" value="ECO:0007669"/>
    <property type="project" value="InterPro"/>
</dbReference>
<protein>
    <recommendedName>
        <fullName evidence="1">Methyltransferase type 11 domain-containing protein</fullName>
    </recommendedName>
</protein>
<dbReference type="Proteomes" id="UP000178114">
    <property type="component" value="Unassembled WGS sequence"/>
</dbReference>
<gene>
    <name evidence="2" type="ORF">A2930_01760</name>
</gene>
<evidence type="ECO:0000313" key="2">
    <source>
        <dbReference type="EMBL" id="OGF80676.1"/>
    </source>
</evidence>
<dbReference type="InterPro" id="IPR008928">
    <property type="entry name" value="6-hairpin_glycosidase_sf"/>
</dbReference>
<comment type="caution">
    <text evidence="2">The sequence shown here is derived from an EMBL/GenBank/DDBJ whole genome shotgun (WGS) entry which is preliminary data.</text>
</comment>
<evidence type="ECO:0000313" key="3">
    <source>
        <dbReference type="Proteomes" id="UP000178114"/>
    </source>
</evidence>
<dbReference type="SUPFAM" id="SSF158997">
    <property type="entry name" value="Trm112p-like"/>
    <property type="match status" value="1"/>
</dbReference>
<sequence>MSLQKEFIDILRCPKRACRGDLAESGDLLKCKICDDEYPVKDGIPILFPNSAQSPDIHQRHWDLKDNAQSYAKKYDTYLKKQGNPWGQYTHISELNVIKKLKVKLGIDLSKKIILDLGCGNGRLLSDYPEGGQKIGLDASLYLLQATKAREPGYWLVCGQVEDLPFKDAISDFTVSIRVFQHLRAQEQTFAEMVRVTRPSGHVVVEAYNKLNLKELYKRFRMLPRMQKWNPWGLAYDRYNSYREFEKLSRKNFIRTQGYAGAGWGFHFYLFDIIKFRRFAPDAVQKTVFNISYFFDDLVGAWPFFSKTMEKIVYIGSVQRGAEEVSFSDKIQNKFRAKISLKRAENFKNILENRNYALAGNDRQHLERTLNWLKAAQDATSDGGVSRGFSLFWDRKFRKSGWQPSYPETTGYIIPTVIFAAKILNDKDLLRRAKLMADWELALMNKDGWIQAGNIAKNPKPEVFDTGQVIRGLLAAYGAFEEAKYKDAALRAGNWMVGNNFQPLSYYAYAAAPLAELGVKFGKDEYKQFGIKIGNSVIKKQNQKGWYEGADFKQFEGSLLHTIAYTIDGMWDLGEVLCKQEFMNSAKKALDGVLSVMDERGFVPGRLDKEWKGTVEWACLTGIAQIGVTAIKAYKKYGDKKYLECAERAKEYLKVCQNNLDPEFGGLGAIWGSWPISGGYEPYQALNWPVKYFADLLMDLHELN</sequence>